<keyword evidence="3" id="KW-1185">Reference proteome</keyword>
<evidence type="ECO:0000313" key="2">
    <source>
        <dbReference type="EMBL" id="KAG0582722.1"/>
    </source>
</evidence>
<gene>
    <name evidence="2" type="ORF">KC19_3G080500</name>
</gene>
<dbReference type="AlphaFoldDB" id="A0A8T0IHB9"/>
<protein>
    <recommendedName>
        <fullName evidence="1">DUF7748 domain-containing protein</fullName>
    </recommendedName>
</protein>
<organism evidence="2 3">
    <name type="scientific">Ceratodon purpureus</name>
    <name type="common">Fire moss</name>
    <name type="synonym">Dicranum purpureum</name>
    <dbReference type="NCBI Taxonomy" id="3225"/>
    <lineage>
        <taxon>Eukaryota</taxon>
        <taxon>Viridiplantae</taxon>
        <taxon>Streptophyta</taxon>
        <taxon>Embryophyta</taxon>
        <taxon>Bryophyta</taxon>
        <taxon>Bryophytina</taxon>
        <taxon>Bryopsida</taxon>
        <taxon>Dicranidae</taxon>
        <taxon>Pseudoditrichales</taxon>
        <taxon>Ditrichaceae</taxon>
        <taxon>Ceratodon</taxon>
    </lineage>
</organism>
<dbReference type="PANTHER" id="PTHR48468:SF1">
    <property type="entry name" value="PLASTOCYANIN-LIKE DOMAIN-CONTAINING PROTEIN"/>
    <property type="match status" value="1"/>
</dbReference>
<proteinExistence type="predicted"/>
<dbReference type="PANTHER" id="PTHR48468">
    <property type="entry name" value="PLASTOCYANIN-LIKE DOMAIN-CONTAINING PROTEIN"/>
    <property type="match status" value="1"/>
</dbReference>
<evidence type="ECO:0000259" key="1">
    <source>
        <dbReference type="Pfam" id="PF24928"/>
    </source>
</evidence>
<dbReference type="Proteomes" id="UP000822688">
    <property type="component" value="Chromosome 3"/>
</dbReference>
<accession>A0A8T0IHB9</accession>
<dbReference type="OrthoDB" id="2002135at2759"/>
<dbReference type="InterPro" id="IPR056650">
    <property type="entry name" value="DUF7748"/>
</dbReference>
<name>A0A8T0IHB9_CERPU</name>
<evidence type="ECO:0000313" key="3">
    <source>
        <dbReference type="Proteomes" id="UP000822688"/>
    </source>
</evidence>
<reference evidence="2" key="1">
    <citation type="submission" date="2020-06" db="EMBL/GenBank/DDBJ databases">
        <title>WGS assembly of Ceratodon purpureus strain R40.</title>
        <authorList>
            <person name="Carey S.B."/>
            <person name="Jenkins J."/>
            <person name="Shu S."/>
            <person name="Lovell J.T."/>
            <person name="Sreedasyam A."/>
            <person name="Maumus F."/>
            <person name="Tiley G.P."/>
            <person name="Fernandez-Pozo N."/>
            <person name="Barry K."/>
            <person name="Chen C."/>
            <person name="Wang M."/>
            <person name="Lipzen A."/>
            <person name="Daum C."/>
            <person name="Saski C.A."/>
            <person name="Payton A.C."/>
            <person name="Mcbreen J.C."/>
            <person name="Conrad R.E."/>
            <person name="Kollar L.M."/>
            <person name="Olsson S."/>
            <person name="Huttunen S."/>
            <person name="Landis J.B."/>
            <person name="Wickett N.J."/>
            <person name="Johnson M.G."/>
            <person name="Rensing S.A."/>
            <person name="Grimwood J."/>
            <person name="Schmutz J."/>
            <person name="Mcdaniel S.F."/>
        </authorList>
    </citation>
    <scope>NUCLEOTIDE SEQUENCE</scope>
    <source>
        <strain evidence="2">R40</strain>
    </source>
</reference>
<comment type="caution">
    <text evidence="2">The sequence shown here is derived from an EMBL/GenBank/DDBJ whole genome shotgun (WGS) entry which is preliminary data.</text>
</comment>
<feature type="domain" description="DUF7748" evidence="1">
    <location>
        <begin position="2"/>
        <end position="90"/>
    </location>
</feature>
<sequence>MVKTEVINDTGGELSLKEGNAGVYRDIKKLAPKGTHTIEIDPNATYREYVVVSTPSGEKVFVTSDDCIDNSTITIYVDKDNVYKFNGKARGDTSQAEEAAPNFFSKLFKRIFPSKK</sequence>
<dbReference type="EMBL" id="CM026423">
    <property type="protein sequence ID" value="KAG0582722.1"/>
    <property type="molecule type" value="Genomic_DNA"/>
</dbReference>
<dbReference type="Pfam" id="PF24928">
    <property type="entry name" value="DUF7748"/>
    <property type="match status" value="1"/>
</dbReference>